<dbReference type="Proteomes" id="UP001056120">
    <property type="component" value="Linkage Group LG12"/>
</dbReference>
<evidence type="ECO:0000313" key="2">
    <source>
        <dbReference type="Proteomes" id="UP001056120"/>
    </source>
</evidence>
<dbReference type="EMBL" id="CM042029">
    <property type="protein sequence ID" value="KAI3795064.1"/>
    <property type="molecule type" value="Genomic_DNA"/>
</dbReference>
<evidence type="ECO:0000313" key="1">
    <source>
        <dbReference type="EMBL" id="KAI3795064.1"/>
    </source>
</evidence>
<sequence>MGFTIDTVFLAKESHEASVDSSNYSGADLAWRQGISNFVSEPTHVFIGCRQFLPRYYVVAANLTFTQLPIFYLPYIV</sequence>
<keyword evidence="2" id="KW-1185">Reference proteome</keyword>
<name>A0ACB9HH38_9ASTR</name>
<organism evidence="1 2">
    <name type="scientific">Smallanthus sonchifolius</name>
    <dbReference type="NCBI Taxonomy" id="185202"/>
    <lineage>
        <taxon>Eukaryota</taxon>
        <taxon>Viridiplantae</taxon>
        <taxon>Streptophyta</taxon>
        <taxon>Embryophyta</taxon>
        <taxon>Tracheophyta</taxon>
        <taxon>Spermatophyta</taxon>
        <taxon>Magnoliopsida</taxon>
        <taxon>eudicotyledons</taxon>
        <taxon>Gunneridae</taxon>
        <taxon>Pentapetalae</taxon>
        <taxon>asterids</taxon>
        <taxon>campanulids</taxon>
        <taxon>Asterales</taxon>
        <taxon>Asteraceae</taxon>
        <taxon>Asteroideae</taxon>
        <taxon>Heliantheae alliance</taxon>
        <taxon>Millerieae</taxon>
        <taxon>Smallanthus</taxon>
    </lineage>
</organism>
<reference evidence="1 2" key="2">
    <citation type="journal article" date="2022" name="Mol. Ecol. Resour.">
        <title>The genomes of chicory, endive, great burdock and yacon provide insights into Asteraceae paleo-polyploidization history and plant inulin production.</title>
        <authorList>
            <person name="Fan W."/>
            <person name="Wang S."/>
            <person name="Wang H."/>
            <person name="Wang A."/>
            <person name="Jiang F."/>
            <person name="Liu H."/>
            <person name="Zhao H."/>
            <person name="Xu D."/>
            <person name="Zhang Y."/>
        </authorList>
    </citation>
    <scope>NUCLEOTIDE SEQUENCE [LARGE SCALE GENOMIC DNA]</scope>
    <source>
        <strain evidence="2">cv. Yunnan</strain>
        <tissue evidence="1">Leaves</tissue>
    </source>
</reference>
<comment type="caution">
    <text evidence="1">The sequence shown here is derived from an EMBL/GenBank/DDBJ whole genome shotgun (WGS) entry which is preliminary data.</text>
</comment>
<proteinExistence type="predicted"/>
<protein>
    <submittedName>
        <fullName evidence="1">Uncharacterized protein</fullName>
    </submittedName>
</protein>
<gene>
    <name evidence="1" type="ORF">L1987_37708</name>
</gene>
<reference evidence="2" key="1">
    <citation type="journal article" date="2022" name="Mol. Ecol. Resour.">
        <title>The genomes of chicory, endive, great burdock and yacon provide insights into Asteraceae palaeo-polyploidization history and plant inulin production.</title>
        <authorList>
            <person name="Fan W."/>
            <person name="Wang S."/>
            <person name="Wang H."/>
            <person name="Wang A."/>
            <person name="Jiang F."/>
            <person name="Liu H."/>
            <person name="Zhao H."/>
            <person name="Xu D."/>
            <person name="Zhang Y."/>
        </authorList>
    </citation>
    <scope>NUCLEOTIDE SEQUENCE [LARGE SCALE GENOMIC DNA]</scope>
    <source>
        <strain evidence="2">cv. Yunnan</strain>
    </source>
</reference>
<accession>A0ACB9HH38</accession>